<dbReference type="EMBL" id="HBHK01016490">
    <property type="protein sequence ID" value="CAD9689608.1"/>
    <property type="molecule type" value="Transcribed_RNA"/>
</dbReference>
<dbReference type="GO" id="GO:0071944">
    <property type="term" value="C:cell periphery"/>
    <property type="evidence" value="ECO:0007669"/>
    <property type="project" value="TreeGrafter"/>
</dbReference>
<gene>
    <name evidence="3" type="ORF">QSP1433_LOCUS10309</name>
</gene>
<accession>A0A7S2S4U5</accession>
<proteinExistence type="predicted"/>
<name>A0A7S2S4U5_9STRA</name>
<dbReference type="GO" id="GO:0004843">
    <property type="term" value="F:cysteine-type deubiquitinase activity"/>
    <property type="evidence" value="ECO:0007669"/>
    <property type="project" value="InterPro"/>
</dbReference>
<protein>
    <recommendedName>
        <fullName evidence="2">MINDY deubiquitinase domain-containing protein</fullName>
    </recommendedName>
</protein>
<dbReference type="InterPro" id="IPR007518">
    <property type="entry name" value="MINDY"/>
</dbReference>
<feature type="compositionally biased region" description="Basic and acidic residues" evidence="1">
    <location>
        <begin position="312"/>
        <end position="321"/>
    </location>
</feature>
<reference evidence="3" key="1">
    <citation type="submission" date="2021-01" db="EMBL/GenBank/DDBJ databases">
        <authorList>
            <person name="Corre E."/>
            <person name="Pelletier E."/>
            <person name="Niang G."/>
            <person name="Scheremetjew M."/>
            <person name="Finn R."/>
            <person name="Kale V."/>
            <person name="Holt S."/>
            <person name="Cochrane G."/>
            <person name="Meng A."/>
            <person name="Brown T."/>
            <person name="Cohen L."/>
        </authorList>
    </citation>
    <scope>NUCLEOTIDE SEQUENCE</scope>
    <source>
        <strain evidence="3">NY070348D</strain>
    </source>
</reference>
<evidence type="ECO:0000259" key="2">
    <source>
        <dbReference type="Pfam" id="PF04424"/>
    </source>
</evidence>
<dbReference type="GO" id="GO:0016807">
    <property type="term" value="F:cysteine-type carboxypeptidase activity"/>
    <property type="evidence" value="ECO:0007669"/>
    <property type="project" value="TreeGrafter"/>
</dbReference>
<feature type="region of interest" description="Disordered" evidence="1">
    <location>
        <begin position="279"/>
        <end position="329"/>
    </location>
</feature>
<dbReference type="GO" id="GO:0005829">
    <property type="term" value="C:cytosol"/>
    <property type="evidence" value="ECO:0007669"/>
    <property type="project" value="TreeGrafter"/>
</dbReference>
<feature type="domain" description="MINDY deubiquitinase" evidence="2">
    <location>
        <begin position="5"/>
        <end position="260"/>
    </location>
</feature>
<dbReference type="Pfam" id="PF04424">
    <property type="entry name" value="MINDY_DUB"/>
    <property type="match status" value="1"/>
</dbReference>
<evidence type="ECO:0000256" key="1">
    <source>
        <dbReference type="SAM" id="MobiDB-lite"/>
    </source>
</evidence>
<evidence type="ECO:0000313" key="3">
    <source>
        <dbReference type="EMBL" id="CAD9689608.1"/>
    </source>
</evidence>
<organism evidence="3">
    <name type="scientific">Mucochytrium quahogii</name>
    <dbReference type="NCBI Taxonomy" id="96639"/>
    <lineage>
        <taxon>Eukaryota</taxon>
        <taxon>Sar</taxon>
        <taxon>Stramenopiles</taxon>
        <taxon>Bigyra</taxon>
        <taxon>Labyrinthulomycetes</taxon>
        <taxon>Thraustochytrida</taxon>
        <taxon>Thraustochytriidae</taxon>
        <taxon>Mucochytrium</taxon>
    </lineage>
</organism>
<sequence length="329" mass="37309">MGFIHEIKRIQFLNRQACICLQNENGPCPLLALVNVLLLRGTLELRPADRTEISSEELVELIANYIIEKNPPLADPIAQTNLQRTIDDVIQILPSLQKGLDVNVRFSEVTSFEFDSRIAVFDLLDVSMYHGWILDPQDEETTSAIGACSYNQLLDKIISTSTEESSPDLARKLHESEVVKGFLANTASQLTYYGLLQLHEKVRERQLCVFFRNNHFNCMFKIDGSLYLLVTDQGYKLNTAIGWEMLNEIDGNTTMVSPSFGDPNEYINLVSEFGRAPSEQDKADELLAKQLQQDEQRRANRPPPAQSRPNNNRREQKKEPGAFDDCTIS</sequence>
<feature type="compositionally biased region" description="Basic and acidic residues" evidence="1">
    <location>
        <begin position="279"/>
        <end position="298"/>
    </location>
</feature>
<dbReference type="PANTHER" id="PTHR18063">
    <property type="entry name" value="NF-E2 INDUCIBLE PROTEIN"/>
    <property type="match status" value="1"/>
</dbReference>
<dbReference type="GO" id="GO:0071108">
    <property type="term" value="P:protein K48-linked deubiquitination"/>
    <property type="evidence" value="ECO:0007669"/>
    <property type="project" value="TreeGrafter"/>
</dbReference>
<dbReference type="AlphaFoldDB" id="A0A7S2S4U5"/>
<dbReference type="PANTHER" id="PTHR18063:SF6">
    <property type="entry name" value="UBIQUITIN CARBOXYL-TERMINAL HYDROLASE"/>
    <property type="match status" value="1"/>
</dbReference>
<dbReference type="InterPro" id="IPR033979">
    <property type="entry name" value="MINDY_domain"/>
</dbReference>
<dbReference type="GO" id="GO:1990380">
    <property type="term" value="F:K48-linked deubiquitinase activity"/>
    <property type="evidence" value="ECO:0007669"/>
    <property type="project" value="InterPro"/>
</dbReference>